<dbReference type="GO" id="GO:0070006">
    <property type="term" value="F:metalloaminopeptidase activity"/>
    <property type="evidence" value="ECO:0007669"/>
    <property type="project" value="UniProtKB-UniRule"/>
</dbReference>
<evidence type="ECO:0000256" key="2">
    <source>
        <dbReference type="ARBA" id="ARBA00022438"/>
    </source>
</evidence>
<feature type="binding site" evidence="6">
    <location>
        <position position="177"/>
    </location>
    <ligand>
        <name>a divalent metal cation</name>
        <dbReference type="ChEBI" id="CHEBI:60240"/>
        <label>2</label>
        <note>catalytic</note>
    </ligand>
</feature>
<evidence type="ECO:0000256" key="7">
    <source>
        <dbReference type="RuleBase" id="RU003653"/>
    </source>
</evidence>
<dbReference type="Proteomes" id="UP000244896">
    <property type="component" value="Chromosome"/>
</dbReference>
<dbReference type="EMBL" id="CP023004">
    <property type="protein sequence ID" value="AWI09143.1"/>
    <property type="molecule type" value="Genomic_DNA"/>
</dbReference>
<dbReference type="GO" id="GO:0005829">
    <property type="term" value="C:cytosol"/>
    <property type="evidence" value="ECO:0007669"/>
    <property type="project" value="TreeGrafter"/>
</dbReference>
<dbReference type="EC" id="3.4.11.18" evidence="6 7"/>
<keyword evidence="2 6" id="KW-0031">Aminopeptidase</keyword>
<comment type="similarity">
    <text evidence="6">Belongs to the peptidase M24A family. Methionine aminopeptidase type 1 subfamily.</text>
</comment>
<feature type="binding site" evidence="6">
    <location>
        <position position="103"/>
    </location>
    <ligand>
        <name>a divalent metal cation</name>
        <dbReference type="ChEBI" id="CHEBI:60240"/>
        <label>1</label>
    </ligand>
</feature>
<feature type="binding site" evidence="6">
    <location>
        <position position="114"/>
    </location>
    <ligand>
        <name>a divalent metal cation</name>
        <dbReference type="ChEBI" id="CHEBI:60240"/>
        <label>2</label>
        <note>catalytic</note>
    </ligand>
</feature>
<dbReference type="InterPro" id="IPR000994">
    <property type="entry name" value="Pept_M24"/>
</dbReference>
<dbReference type="Gene3D" id="3.90.230.10">
    <property type="entry name" value="Creatinase/methionine aminopeptidase superfamily"/>
    <property type="match status" value="1"/>
</dbReference>
<keyword evidence="4 6" id="KW-0479">Metal-binding</keyword>
<dbReference type="NCBIfam" id="TIGR00500">
    <property type="entry name" value="met_pdase_I"/>
    <property type="match status" value="1"/>
</dbReference>
<organism evidence="9 10">
    <name type="scientific">Ereboglobus luteus</name>
    <dbReference type="NCBI Taxonomy" id="1796921"/>
    <lineage>
        <taxon>Bacteria</taxon>
        <taxon>Pseudomonadati</taxon>
        <taxon>Verrucomicrobiota</taxon>
        <taxon>Opitutia</taxon>
        <taxon>Opitutales</taxon>
        <taxon>Opitutaceae</taxon>
        <taxon>Ereboglobus</taxon>
    </lineage>
</organism>
<sequence>MAIPIKNKDAIARMRESCAIAATVLHRLKQAVQPGISTFDLDDLARKYIEEYGAKSACYGYPSHSRGVRPFPAYACISVNEEVVHGIGSFKRILRDGDVVTLDICVTYNGYVGDNAYTVPVGAVSPEVAKLLRITEEARAAGIAQAKVGNRIGDISEAVQNYITPHGYGIVRDMVGHGVGASMHEEPQIPNFIERKKSKTDVIKPGMTLAIEPMINLGSWRTKTAADGWTIVTADDSPSAHFEHTVLTTDHGPEILTVPKG</sequence>
<dbReference type="GO" id="GO:0004239">
    <property type="term" value="F:initiator methionyl aminopeptidase activity"/>
    <property type="evidence" value="ECO:0007669"/>
    <property type="project" value="UniProtKB-UniRule"/>
</dbReference>
<dbReference type="PROSITE" id="PS00680">
    <property type="entry name" value="MAP_1"/>
    <property type="match status" value="1"/>
</dbReference>
<name>A0A2U8E2Q0_9BACT</name>
<dbReference type="GO" id="GO:0046872">
    <property type="term" value="F:metal ion binding"/>
    <property type="evidence" value="ECO:0007669"/>
    <property type="project" value="UniProtKB-UniRule"/>
</dbReference>
<feature type="binding site" evidence="6">
    <location>
        <position position="243"/>
    </location>
    <ligand>
        <name>a divalent metal cation</name>
        <dbReference type="ChEBI" id="CHEBI:60240"/>
        <label>1</label>
    </ligand>
</feature>
<comment type="function">
    <text evidence="1 6">Removes the N-terminal methionine from nascent proteins. The N-terminal methionine is often cleaved when the second residue in the primary sequence is small and uncharged (Met-Ala-, Cys, Gly, Pro, Ser, Thr, or Val). Requires deformylation of the N(alpha)-formylated initiator methionine before it can be hydrolyzed.</text>
</comment>
<dbReference type="SUPFAM" id="SSF55920">
    <property type="entry name" value="Creatinase/aminopeptidase"/>
    <property type="match status" value="1"/>
</dbReference>
<dbReference type="PANTHER" id="PTHR43330:SF27">
    <property type="entry name" value="METHIONINE AMINOPEPTIDASE"/>
    <property type="match status" value="1"/>
</dbReference>
<dbReference type="AlphaFoldDB" id="A0A2U8E2Q0"/>
<proteinExistence type="inferred from homology"/>
<dbReference type="PRINTS" id="PR00599">
    <property type="entry name" value="MAPEPTIDASE"/>
</dbReference>
<evidence type="ECO:0000256" key="3">
    <source>
        <dbReference type="ARBA" id="ARBA00022670"/>
    </source>
</evidence>
<dbReference type="OrthoDB" id="9802055at2"/>
<feature type="domain" description="Peptidase M24" evidence="8">
    <location>
        <begin position="13"/>
        <end position="250"/>
    </location>
</feature>
<protein>
    <recommendedName>
        <fullName evidence="6 7">Methionine aminopeptidase</fullName>
        <shortName evidence="6">MAP</shortName>
        <shortName evidence="6">MetAP</shortName>
        <ecNumber evidence="6 7">3.4.11.18</ecNumber>
    </recommendedName>
    <alternativeName>
        <fullName evidence="6">Peptidase M</fullName>
    </alternativeName>
</protein>
<keyword evidence="3 6" id="KW-0645">Protease</keyword>
<dbReference type="PANTHER" id="PTHR43330">
    <property type="entry name" value="METHIONINE AMINOPEPTIDASE"/>
    <property type="match status" value="1"/>
</dbReference>
<comment type="cofactor">
    <cofactor evidence="6">
        <name>Co(2+)</name>
        <dbReference type="ChEBI" id="CHEBI:48828"/>
    </cofactor>
    <cofactor evidence="6">
        <name>Zn(2+)</name>
        <dbReference type="ChEBI" id="CHEBI:29105"/>
    </cofactor>
    <cofactor evidence="6">
        <name>Mn(2+)</name>
        <dbReference type="ChEBI" id="CHEBI:29035"/>
    </cofactor>
    <cofactor evidence="6">
        <name>Fe(2+)</name>
        <dbReference type="ChEBI" id="CHEBI:29033"/>
    </cofactor>
    <text evidence="6">Binds 2 divalent metal cations per subunit. Has a high-affinity and a low affinity metal-binding site. The true nature of the physiological cofactor is under debate. The enzyme is active with cobalt, zinc, manganese or divalent iron ions. Most likely, methionine aminopeptidases function as mononuclear Fe(2+)-metalloproteases under physiological conditions, and the catalytically relevant metal-binding site has been assigned to the histidine-containing high-affinity site.</text>
</comment>
<feature type="binding site" evidence="6">
    <location>
        <position position="114"/>
    </location>
    <ligand>
        <name>a divalent metal cation</name>
        <dbReference type="ChEBI" id="CHEBI:60240"/>
        <label>1</label>
    </ligand>
</feature>
<dbReference type="InterPro" id="IPR036005">
    <property type="entry name" value="Creatinase/aminopeptidase-like"/>
</dbReference>
<dbReference type="CDD" id="cd01086">
    <property type="entry name" value="MetAP1"/>
    <property type="match status" value="1"/>
</dbReference>
<accession>A0A2U8E2Q0</accession>
<dbReference type="KEGG" id="elut:CKA38_07730"/>
<evidence type="ECO:0000256" key="6">
    <source>
        <dbReference type="HAMAP-Rule" id="MF_01974"/>
    </source>
</evidence>
<evidence type="ECO:0000256" key="5">
    <source>
        <dbReference type="ARBA" id="ARBA00022801"/>
    </source>
</evidence>
<keyword evidence="10" id="KW-1185">Reference proteome</keyword>
<dbReference type="Pfam" id="PF00557">
    <property type="entry name" value="Peptidase_M24"/>
    <property type="match status" value="1"/>
</dbReference>
<dbReference type="InterPro" id="IPR001714">
    <property type="entry name" value="Pept_M24_MAP"/>
</dbReference>
<feature type="binding site" evidence="6">
    <location>
        <position position="184"/>
    </location>
    <ligand>
        <name>substrate</name>
    </ligand>
</feature>
<evidence type="ECO:0000313" key="10">
    <source>
        <dbReference type="Proteomes" id="UP000244896"/>
    </source>
</evidence>
<comment type="catalytic activity">
    <reaction evidence="6 7">
        <text>Release of N-terminal amino acids, preferentially methionine, from peptides and arylamides.</text>
        <dbReference type="EC" id="3.4.11.18"/>
    </reaction>
</comment>
<keyword evidence="5 6" id="KW-0378">Hydrolase</keyword>
<comment type="subunit">
    <text evidence="6">Monomer.</text>
</comment>
<dbReference type="InterPro" id="IPR002467">
    <property type="entry name" value="Pept_M24A_MAP1"/>
</dbReference>
<gene>
    <name evidence="6 9" type="primary">map</name>
    <name evidence="9" type="ORF">CKA38_07730</name>
</gene>
<evidence type="ECO:0000259" key="8">
    <source>
        <dbReference type="Pfam" id="PF00557"/>
    </source>
</evidence>
<evidence type="ECO:0000256" key="4">
    <source>
        <dbReference type="ARBA" id="ARBA00022723"/>
    </source>
</evidence>
<dbReference type="HAMAP" id="MF_01974">
    <property type="entry name" value="MetAP_1"/>
    <property type="match status" value="1"/>
</dbReference>
<dbReference type="RefSeq" id="WP_108824957.1">
    <property type="nucleotide sequence ID" value="NZ_CP023004.1"/>
</dbReference>
<evidence type="ECO:0000256" key="1">
    <source>
        <dbReference type="ARBA" id="ARBA00002521"/>
    </source>
</evidence>
<reference evidence="9 10" key="1">
    <citation type="journal article" date="2018" name="Syst. Appl. Microbiol.">
        <title>Ereboglobus luteus gen. nov. sp. nov. from cockroach guts, and new insights into the oxygen relationship of the genera Opitutus and Didymococcus (Verrucomicrobia: Opitutaceae).</title>
        <authorList>
            <person name="Tegtmeier D."/>
            <person name="Belitz A."/>
            <person name="Radek R."/>
            <person name="Heimerl T."/>
            <person name="Brune A."/>
        </authorList>
    </citation>
    <scope>NUCLEOTIDE SEQUENCE [LARGE SCALE GENOMIC DNA]</scope>
    <source>
        <strain evidence="9 10">Ho45</strain>
    </source>
</reference>
<feature type="binding site" evidence="6">
    <location>
        <position position="212"/>
    </location>
    <ligand>
        <name>a divalent metal cation</name>
        <dbReference type="ChEBI" id="CHEBI:60240"/>
        <label>2</label>
        <note>catalytic</note>
    </ligand>
</feature>
<feature type="binding site" evidence="6">
    <location>
        <position position="243"/>
    </location>
    <ligand>
        <name>a divalent metal cation</name>
        <dbReference type="ChEBI" id="CHEBI:60240"/>
        <label>2</label>
        <note>catalytic</note>
    </ligand>
</feature>
<feature type="binding site" evidence="6">
    <location>
        <position position="85"/>
    </location>
    <ligand>
        <name>substrate</name>
    </ligand>
</feature>
<evidence type="ECO:0000313" key="9">
    <source>
        <dbReference type="EMBL" id="AWI09143.1"/>
    </source>
</evidence>
<dbReference type="GO" id="GO:0006508">
    <property type="term" value="P:proteolysis"/>
    <property type="evidence" value="ECO:0007669"/>
    <property type="project" value="UniProtKB-KW"/>
</dbReference>